<protein>
    <submittedName>
        <fullName evidence="1">Uncharacterized protein</fullName>
    </submittedName>
</protein>
<accession>A0ABC9HIC8</accession>
<proteinExistence type="predicted"/>
<dbReference type="Proteomes" id="UP001189180">
    <property type="component" value="Unassembled WGS sequence"/>
</dbReference>
<organism evidence="1 2">
    <name type="scientific">Fasciola hepatica</name>
    <name type="common">Liver fluke</name>
    <dbReference type="NCBI Taxonomy" id="6192"/>
    <lineage>
        <taxon>Eukaryota</taxon>
        <taxon>Metazoa</taxon>
        <taxon>Spiralia</taxon>
        <taxon>Lophotrochozoa</taxon>
        <taxon>Platyhelminthes</taxon>
        <taxon>Trematoda</taxon>
        <taxon>Digenea</taxon>
        <taxon>Plagiorchiida</taxon>
        <taxon>Echinostomata</taxon>
        <taxon>Echinostomatoidea</taxon>
        <taxon>Fasciolidae</taxon>
        <taxon>Fasciola</taxon>
    </lineage>
</organism>
<gene>
    <name evidence="1" type="ORF">FHB240107_LOCUS4540</name>
</gene>
<keyword evidence="2" id="KW-1185">Reference proteome</keyword>
<sequence length="133" mass="14992">MLVDPRCIHHTQACFEQFPAMEFFDTDKAGQPNTVSIDRSKVAHLDLDYWIWVPFKEISTPLSSEASPHVSNDLSTPHVIDAVRPPTTRSSCKIVKAIRFQLPWHFSASIYTRLSGALGGKFRRACIDFQTSA</sequence>
<reference evidence="1 2" key="1">
    <citation type="submission" date="2024-08" db="EMBL/GenBank/DDBJ databases">
        <authorList>
            <person name="Paterson S."/>
        </authorList>
    </citation>
    <scope>NUCLEOTIDE SEQUENCE [LARGE SCALE GENOMIC DNA]</scope>
</reference>
<name>A0ABC9HIC8_FASHE</name>
<evidence type="ECO:0000313" key="2">
    <source>
        <dbReference type="Proteomes" id="UP001189180"/>
    </source>
</evidence>
<dbReference type="EMBL" id="CANUEZ050000195">
    <property type="protein sequence ID" value="CAM0512145.1"/>
    <property type="molecule type" value="Genomic_DNA"/>
</dbReference>
<evidence type="ECO:0000313" key="1">
    <source>
        <dbReference type="EMBL" id="CAM0512145.1"/>
    </source>
</evidence>
<dbReference type="AlphaFoldDB" id="A0ABC9HIC8"/>
<comment type="caution">
    <text evidence="1">The sequence shown here is derived from an EMBL/GenBank/DDBJ whole genome shotgun (WGS) entry which is preliminary data.</text>
</comment>